<dbReference type="Proteomes" id="UP001500631">
    <property type="component" value="Unassembled WGS sequence"/>
</dbReference>
<evidence type="ECO:0000313" key="2">
    <source>
        <dbReference type="Proteomes" id="UP001500631"/>
    </source>
</evidence>
<protein>
    <recommendedName>
        <fullName evidence="3">Phage tail assembly protein</fullName>
    </recommendedName>
</protein>
<dbReference type="EMBL" id="BAABKE010000014">
    <property type="protein sequence ID" value="GAA5104355.1"/>
    <property type="molecule type" value="Genomic_DNA"/>
</dbReference>
<evidence type="ECO:0008006" key="3">
    <source>
        <dbReference type="Google" id="ProtNLM"/>
    </source>
</evidence>
<organism evidence="1 2">
    <name type="scientific">Wohlfahrtiimonas larvae</name>
    <dbReference type="NCBI Taxonomy" id="1157986"/>
    <lineage>
        <taxon>Bacteria</taxon>
        <taxon>Pseudomonadati</taxon>
        <taxon>Pseudomonadota</taxon>
        <taxon>Gammaproteobacteria</taxon>
        <taxon>Cardiobacteriales</taxon>
        <taxon>Ignatzschineriaceae</taxon>
        <taxon>Wohlfahrtiimonas</taxon>
    </lineage>
</organism>
<sequence>MSDQKTIKLSKPIKIGDVEHTEIIVNEPNVIALKGLSLHALQFGHADPLIELLPKITEPRLSQAVVKTMSVKDLSKFALVVTAFLTDPLAWAEEEQTEA</sequence>
<keyword evidence="2" id="KW-1185">Reference proteome</keyword>
<comment type="caution">
    <text evidence="1">The sequence shown here is derived from an EMBL/GenBank/DDBJ whole genome shotgun (WGS) entry which is preliminary data.</text>
</comment>
<gene>
    <name evidence="1" type="ORF">GCM10023338_23770</name>
</gene>
<proteinExistence type="predicted"/>
<name>A0ABP9MZ24_9GAMM</name>
<dbReference type="InterPro" id="IPR019289">
    <property type="entry name" value="Phage_tail_E/E"/>
</dbReference>
<dbReference type="RefSeq" id="WP_345668235.1">
    <property type="nucleotide sequence ID" value="NZ_BAABKE010000014.1"/>
</dbReference>
<evidence type="ECO:0000313" key="1">
    <source>
        <dbReference type="EMBL" id="GAA5104355.1"/>
    </source>
</evidence>
<reference evidence="2" key="1">
    <citation type="journal article" date="2019" name="Int. J. Syst. Evol. Microbiol.">
        <title>The Global Catalogue of Microorganisms (GCM) 10K type strain sequencing project: providing services to taxonomists for standard genome sequencing and annotation.</title>
        <authorList>
            <consortium name="The Broad Institute Genomics Platform"/>
            <consortium name="The Broad Institute Genome Sequencing Center for Infectious Disease"/>
            <person name="Wu L."/>
            <person name="Ma J."/>
        </authorList>
    </citation>
    <scope>NUCLEOTIDE SEQUENCE [LARGE SCALE GENOMIC DNA]</scope>
    <source>
        <strain evidence="2">JCM 18424</strain>
    </source>
</reference>
<dbReference type="Pfam" id="PF10109">
    <property type="entry name" value="Phage_TAC_7"/>
    <property type="match status" value="1"/>
</dbReference>
<accession>A0ABP9MZ24</accession>